<evidence type="ECO:0000313" key="8">
    <source>
        <dbReference type="EMBL" id="KAG7816305.1"/>
    </source>
</evidence>
<organism evidence="8 10">
    <name type="scientific">Pichia angusta</name>
    <name type="common">Yeast</name>
    <name type="synonym">Hansenula polymorpha</name>
    <dbReference type="NCBI Taxonomy" id="870730"/>
    <lineage>
        <taxon>Eukaryota</taxon>
        <taxon>Fungi</taxon>
        <taxon>Dikarya</taxon>
        <taxon>Ascomycota</taxon>
        <taxon>Saccharomycotina</taxon>
        <taxon>Pichiomycetes</taxon>
        <taxon>Pichiales</taxon>
        <taxon>Pichiaceae</taxon>
        <taxon>Ogataea</taxon>
    </lineage>
</organism>
<evidence type="ECO:0000256" key="2">
    <source>
        <dbReference type="ARBA" id="ARBA00006403"/>
    </source>
</evidence>
<feature type="compositionally biased region" description="Basic and acidic residues" evidence="6">
    <location>
        <begin position="490"/>
        <end position="499"/>
    </location>
</feature>
<dbReference type="PANTHER" id="PTHR10015:SF427">
    <property type="entry name" value="HEAT SHOCK FACTOR PROTEIN"/>
    <property type="match status" value="1"/>
</dbReference>
<feature type="region of interest" description="Disordered" evidence="6">
    <location>
        <begin position="438"/>
        <end position="522"/>
    </location>
</feature>
<feature type="domain" description="HSF-type DNA-binding" evidence="7">
    <location>
        <begin position="104"/>
        <end position="128"/>
    </location>
</feature>
<feature type="region of interest" description="Disordered" evidence="6">
    <location>
        <begin position="298"/>
        <end position="342"/>
    </location>
</feature>
<evidence type="ECO:0000256" key="5">
    <source>
        <dbReference type="RuleBase" id="RU004020"/>
    </source>
</evidence>
<dbReference type="EMBL" id="JAHLVD010000009">
    <property type="protein sequence ID" value="KAG7847684.1"/>
    <property type="molecule type" value="Genomic_DNA"/>
</dbReference>
<evidence type="ECO:0000256" key="4">
    <source>
        <dbReference type="ARBA" id="ARBA00023242"/>
    </source>
</evidence>
<keyword evidence="4" id="KW-0539">Nucleus</keyword>
<keyword evidence="3" id="KW-0238">DNA-binding</keyword>
<dbReference type="InterPro" id="IPR036390">
    <property type="entry name" value="WH_DNA-bd_sf"/>
</dbReference>
<accession>A0AAN6DCN7</accession>
<evidence type="ECO:0000256" key="1">
    <source>
        <dbReference type="ARBA" id="ARBA00004123"/>
    </source>
</evidence>
<dbReference type="PROSITE" id="PS00434">
    <property type="entry name" value="HSF_DOMAIN"/>
    <property type="match status" value="1"/>
</dbReference>
<sequence>MAARSLPKHDALMDLASSGQRKRPIGLQVADHGVICIIAISDRKPSLGQHQEPTPPPKVSAFVQKLYAMLNDPQLAHLIWWSRTYQNDFTTFALLPGAEFANALTGYFKHGNVASFVRQLHMYGFHKVCDNNPPPVPPSRPNEGLSEEELKNMQVWEFRHSTGRFRKGDEGSLCYIKRRSSGTQKATAQQATEFVAAQYYPPQQPQYDHFYQPVEYQPTVYIPYHDVPPPPPPPHQQVPYEYNSHIILPSMPDVEHKSRNATLNTHISDNTEVSFQSSSRNRYPSVFLDPLAPAPHIAPLPPQNPVPLQYYPHSDQQYPSLPAPSHVATQRRTGSYPKMSAPLMQHEMRLPRSIPNEYFPQSPAPQSPALPPHRFNSPVSKPAHSQPLTPRRNTPPPQPPSHQRIMQMRPSVYDVQHNLNSVSSISTGGSNSIFSRTSVGSSIAGPTSSSMVPLITVTNPQSSSGGRNSSISDLLNSESQSHLQSIEPAAQKDTKRSFDSDSEPEEDLMAKKKIKLSSLVED</sequence>
<dbReference type="Gene3D" id="1.10.10.10">
    <property type="entry name" value="Winged helix-like DNA-binding domain superfamily/Winged helix DNA-binding domain"/>
    <property type="match status" value="1"/>
</dbReference>
<dbReference type="InterPro" id="IPR036388">
    <property type="entry name" value="WH-like_DNA-bd_sf"/>
</dbReference>
<name>A0AAN6DCN7_PICAN</name>
<dbReference type="GO" id="GO:0005634">
    <property type="term" value="C:nucleus"/>
    <property type="evidence" value="ECO:0007669"/>
    <property type="project" value="UniProtKB-SubCell"/>
</dbReference>
<dbReference type="PANTHER" id="PTHR10015">
    <property type="entry name" value="HEAT SHOCK TRANSCRIPTION FACTOR"/>
    <property type="match status" value="1"/>
</dbReference>
<comment type="caution">
    <text evidence="8">The sequence shown here is derived from an EMBL/GenBank/DDBJ whole genome shotgun (WGS) entry which is preliminary data.</text>
</comment>
<dbReference type="EMBL" id="JAHLUX010000011">
    <property type="protein sequence ID" value="KAG7816305.1"/>
    <property type="molecule type" value="Genomic_DNA"/>
</dbReference>
<feature type="compositionally biased region" description="Polar residues" evidence="6">
    <location>
        <begin position="473"/>
        <end position="484"/>
    </location>
</feature>
<keyword evidence="11" id="KW-1185">Reference proteome</keyword>
<dbReference type="GeneID" id="66128912"/>
<dbReference type="GO" id="GO:0043565">
    <property type="term" value="F:sequence-specific DNA binding"/>
    <property type="evidence" value="ECO:0007669"/>
    <property type="project" value="InterPro"/>
</dbReference>
<feature type="region of interest" description="Disordered" evidence="6">
    <location>
        <begin position="354"/>
        <end position="404"/>
    </location>
</feature>
<dbReference type="RefSeq" id="XP_043057856.1">
    <property type="nucleotide sequence ID" value="XM_043205606.1"/>
</dbReference>
<dbReference type="GO" id="GO:0003700">
    <property type="term" value="F:DNA-binding transcription factor activity"/>
    <property type="evidence" value="ECO:0007669"/>
    <property type="project" value="InterPro"/>
</dbReference>
<comment type="subcellular location">
    <subcellularLocation>
        <location evidence="1">Nucleus</location>
    </subcellularLocation>
</comment>
<evidence type="ECO:0000313" key="11">
    <source>
        <dbReference type="Proteomes" id="UP001197328"/>
    </source>
</evidence>
<dbReference type="AlphaFoldDB" id="A0AAN6DCN7"/>
<evidence type="ECO:0000256" key="6">
    <source>
        <dbReference type="SAM" id="MobiDB-lite"/>
    </source>
</evidence>
<feature type="compositionally biased region" description="Pro residues" evidence="6">
    <location>
        <begin position="362"/>
        <end position="371"/>
    </location>
</feature>
<gene>
    <name evidence="8" type="ORF">KL928_004861</name>
    <name evidence="9" type="ORF">KL940_003596</name>
</gene>
<evidence type="ECO:0000313" key="10">
    <source>
        <dbReference type="Proteomes" id="UP001196530"/>
    </source>
</evidence>
<feature type="compositionally biased region" description="Polar residues" evidence="6">
    <location>
        <begin position="438"/>
        <end position="461"/>
    </location>
</feature>
<evidence type="ECO:0000313" key="9">
    <source>
        <dbReference type="EMBL" id="KAG7847684.1"/>
    </source>
</evidence>
<dbReference type="PRINTS" id="PR00056">
    <property type="entry name" value="HSFDOMAIN"/>
</dbReference>
<evidence type="ECO:0000256" key="3">
    <source>
        <dbReference type="ARBA" id="ARBA00023125"/>
    </source>
</evidence>
<protein>
    <recommendedName>
        <fullName evidence="7">HSF-type DNA-binding domain-containing protein</fullName>
    </recommendedName>
</protein>
<dbReference type="SMART" id="SM00415">
    <property type="entry name" value="HSF"/>
    <property type="match status" value="1"/>
</dbReference>
<dbReference type="InterPro" id="IPR000232">
    <property type="entry name" value="HSF_DNA-bd"/>
</dbReference>
<proteinExistence type="inferred from homology"/>
<dbReference type="Pfam" id="PF00447">
    <property type="entry name" value="HSF_DNA-bind"/>
    <property type="match status" value="1"/>
</dbReference>
<feature type="compositionally biased region" description="Low complexity" evidence="6">
    <location>
        <begin position="462"/>
        <end position="472"/>
    </location>
</feature>
<dbReference type="SUPFAM" id="SSF46785">
    <property type="entry name" value="Winged helix' DNA-binding domain"/>
    <property type="match status" value="1"/>
</dbReference>
<reference evidence="8 11" key="1">
    <citation type="journal article" date="2021" name="G3 (Bethesda)">
        <title>Genomic diversity, chromosomal rearrangements, and interspecies hybridization in the ogataea polymorpha species complex.</title>
        <authorList>
            <person name="Hanson S.J."/>
            <person name="Cinneide E.O."/>
            <person name="Salzberg L.I."/>
            <person name="Wolfe K.H."/>
            <person name="McGowan J."/>
            <person name="Fitzpatrick D.A."/>
            <person name="Matlin K."/>
        </authorList>
    </citation>
    <scope>NUCLEOTIDE SEQUENCE</scope>
    <source>
        <strain evidence="9">51-138</strain>
        <strain evidence="8">61-244</strain>
    </source>
</reference>
<dbReference type="Proteomes" id="UP001196530">
    <property type="component" value="Unassembled WGS sequence"/>
</dbReference>
<comment type="similarity">
    <text evidence="2 5">Belongs to the HSF family.</text>
</comment>
<evidence type="ECO:0000259" key="7">
    <source>
        <dbReference type="PROSITE" id="PS00434"/>
    </source>
</evidence>
<dbReference type="Proteomes" id="UP001197328">
    <property type="component" value="Unassembled WGS sequence"/>
</dbReference>